<reference evidence="1 2" key="1">
    <citation type="journal article" date="2016" name="Mol. Biol. Evol.">
        <title>Comparative Genomics of Early-Diverging Mushroom-Forming Fungi Provides Insights into the Origins of Lignocellulose Decay Capabilities.</title>
        <authorList>
            <person name="Nagy L.G."/>
            <person name="Riley R."/>
            <person name="Tritt A."/>
            <person name="Adam C."/>
            <person name="Daum C."/>
            <person name="Floudas D."/>
            <person name="Sun H."/>
            <person name="Yadav J.S."/>
            <person name="Pangilinan J."/>
            <person name="Larsson K.H."/>
            <person name="Matsuura K."/>
            <person name="Barry K."/>
            <person name="Labutti K."/>
            <person name="Kuo R."/>
            <person name="Ohm R.A."/>
            <person name="Bhattacharya S.S."/>
            <person name="Shirouzu T."/>
            <person name="Yoshinaga Y."/>
            <person name="Martin F.M."/>
            <person name="Grigoriev I.V."/>
            <person name="Hibbett D.S."/>
        </authorList>
    </citation>
    <scope>NUCLEOTIDE SEQUENCE [LARGE SCALE GENOMIC DNA]</scope>
    <source>
        <strain evidence="1 2">L-15889</strain>
    </source>
</reference>
<proteinExistence type="predicted"/>
<protein>
    <submittedName>
        <fullName evidence="1">Uncharacterized protein</fullName>
    </submittedName>
</protein>
<gene>
    <name evidence="1" type="ORF">DAEQUDRAFT_720223</name>
</gene>
<accession>A0A165UJT0</accession>
<evidence type="ECO:0000313" key="2">
    <source>
        <dbReference type="Proteomes" id="UP000076727"/>
    </source>
</evidence>
<dbReference type="OrthoDB" id="2780168at2759"/>
<keyword evidence="2" id="KW-1185">Reference proteome</keyword>
<dbReference type="Proteomes" id="UP000076727">
    <property type="component" value="Unassembled WGS sequence"/>
</dbReference>
<dbReference type="EMBL" id="KV429032">
    <property type="protein sequence ID" value="KZT75015.1"/>
    <property type="molecule type" value="Genomic_DNA"/>
</dbReference>
<sequence length="513" mass="59842">MLPLPRLRSFSCWQAVLTPLHLAYLHESSHLTELSVMLYTGYDFGHWPELRTLRIEFCDKADHSLQGPFRVPTYVNLTTLAVNDHVGSEWLDSHLRRVHFPRLRVLNLQAATSPPWLVYQFIHRHPTVLEVNLSFDSDYDHWFAFDRLLKLIEGTGTWGPMDAPGSTFDDPFFSFEGISDALNETYAVSTRFAFSRVSLYSEGTHWDQPEGSRLPRYTATALAMDIVDQVSWEDDGMSVLRLHQFLERMHRVFPEMVELRLVYGTPHFESSFERVMEACASSLRNWTSLRKLTFSWGTIQDDEFPIPDLFPWHLGADFNQFPPYDVLGEVHPPIHIERDWFDTADAGWLDPWPRTGQPYSARELQKVFCLDEVSVEIMREVIRAACDQEMDDDTLMDTPGLPLQAWITRHERFVMKLMRLLAVNCPTLETIAWYPVGETIWCAPVRWLWKVHREKESRAIRMLSNEFAYRGCPQGDPPPLWILVGQELVVAEEYPAMVNRKYWKDDERFNHSS</sequence>
<organism evidence="1 2">
    <name type="scientific">Daedalea quercina L-15889</name>
    <dbReference type="NCBI Taxonomy" id="1314783"/>
    <lineage>
        <taxon>Eukaryota</taxon>
        <taxon>Fungi</taxon>
        <taxon>Dikarya</taxon>
        <taxon>Basidiomycota</taxon>
        <taxon>Agaricomycotina</taxon>
        <taxon>Agaricomycetes</taxon>
        <taxon>Polyporales</taxon>
        <taxon>Fomitopsis</taxon>
    </lineage>
</organism>
<dbReference type="AlphaFoldDB" id="A0A165UJT0"/>
<evidence type="ECO:0000313" key="1">
    <source>
        <dbReference type="EMBL" id="KZT75015.1"/>
    </source>
</evidence>
<name>A0A165UJT0_9APHY</name>